<feature type="transmembrane region" description="Helical" evidence="1">
    <location>
        <begin position="31"/>
        <end position="52"/>
    </location>
</feature>
<keyword evidence="3" id="KW-1185">Reference proteome</keyword>
<evidence type="ECO:0000256" key="1">
    <source>
        <dbReference type="SAM" id="Phobius"/>
    </source>
</evidence>
<accession>A0A498H3S9</accession>
<evidence type="ECO:0008006" key="4">
    <source>
        <dbReference type="Google" id="ProtNLM"/>
    </source>
</evidence>
<name>A0A498H3S9_9EURY</name>
<sequence length="91" mass="10069">MLGLGYLIRFRGRVELIAGYDEKRVRDPEGLARFVGTNLLLLGAGAFAVLALEFLIPGYAVLFFVIYALVAVPLVSFITVRGSSRYEKRDS</sequence>
<protein>
    <recommendedName>
        <fullName evidence="4">DUF3784 domain-containing protein</fullName>
    </recommendedName>
</protein>
<comment type="caution">
    <text evidence="2">The sequence shown here is derived from an EMBL/GenBank/DDBJ whole genome shotgun (WGS) entry which is preliminary data.</text>
</comment>
<reference evidence="2 3" key="1">
    <citation type="journal article" date="2015" name="Int. J. Syst. Evol. Microbiol.">
        <title>Methanoculleus taiwanensis sp. nov., a methanogen isolated from deep marine sediment at the deformation front area near Taiwan.</title>
        <authorList>
            <person name="Weng C.Y."/>
            <person name="Chen S.C."/>
            <person name="Lai M.C."/>
            <person name="Wu S.Y."/>
            <person name="Lin S."/>
            <person name="Yang T.F."/>
            <person name="Chen P.C."/>
        </authorList>
    </citation>
    <scope>NUCLEOTIDE SEQUENCE [LARGE SCALE GENOMIC DNA]</scope>
    <source>
        <strain evidence="2 3">CYW4</strain>
    </source>
</reference>
<evidence type="ECO:0000313" key="3">
    <source>
        <dbReference type="Proteomes" id="UP000290932"/>
    </source>
</evidence>
<keyword evidence="1" id="KW-0812">Transmembrane</keyword>
<evidence type="ECO:0000313" key="2">
    <source>
        <dbReference type="EMBL" id="RXE57433.1"/>
    </source>
</evidence>
<feature type="transmembrane region" description="Helical" evidence="1">
    <location>
        <begin position="58"/>
        <end position="80"/>
    </location>
</feature>
<organism evidence="2 3">
    <name type="scientific">Methanoculleus taiwanensis</name>
    <dbReference type="NCBI Taxonomy" id="1550565"/>
    <lineage>
        <taxon>Archaea</taxon>
        <taxon>Methanobacteriati</taxon>
        <taxon>Methanobacteriota</taxon>
        <taxon>Stenosarchaea group</taxon>
        <taxon>Methanomicrobia</taxon>
        <taxon>Methanomicrobiales</taxon>
        <taxon>Methanomicrobiaceae</taxon>
        <taxon>Methanoculleus</taxon>
    </lineage>
</organism>
<keyword evidence="1" id="KW-1133">Transmembrane helix</keyword>
<dbReference type="EMBL" id="LHQS01000001">
    <property type="protein sequence ID" value="RXE57433.1"/>
    <property type="molecule type" value="Genomic_DNA"/>
</dbReference>
<dbReference type="AlphaFoldDB" id="A0A498H3S9"/>
<dbReference type="Pfam" id="PF12650">
    <property type="entry name" value="DUF3784"/>
    <property type="match status" value="1"/>
</dbReference>
<dbReference type="InterPro" id="IPR017259">
    <property type="entry name" value="UCP037672"/>
</dbReference>
<dbReference type="Proteomes" id="UP000290932">
    <property type="component" value="Unassembled WGS sequence"/>
</dbReference>
<keyword evidence="1" id="KW-0472">Membrane</keyword>
<gene>
    <name evidence="2" type="ORF">ABH15_01780</name>
</gene>
<proteinExistence type="predicted"/>